<dbReference type="InterPro" id="IPR023214">
    <property type="entry name" value="HAD_sf"/>
</dbReference>
<dbReference type="SUPFAM" id="SSF56784">
    <property type="entry name" value="HAD-like"/>
    <property type="match status" value="1"/>
</dbReference>
<protein>
    <submittedName>
        <fullName evidence="1">Cof subfamily protein (Haloacid dehalogenase superfamily)/HAD superfamily hydrolase (TIGR01484 family)</fullName>
    </submittedName>
</protein>
<dbReference type="Proteomes" id="UP000323257">
    <property type="component" value="Unassembled WGS sequence"/>
</dbReference>
<dbReference type="Gene3D" id="3.30.1240.10">
    <property type="match status" value="1"/>
</dbReference>
<dbReference type="InterPro" id="IPR036412">
    <property type="entry name" value="HAD-like_sf"/>
</dbReference>
<comment type="caution">
    <text evidence="1">The sequence shown here is derived from an EMBL/GenBank/DDBJ whole genome shotgun (WGS) entry which is preliminary data.</text>
</comment>
<dbReference type="InterPro" id="IPR000150">
    <property type="entry name" value="Cof"/>
</dbReference>
<dbReference type="NCBIfam" id="TIGR00099">
    <property type="entry name" value="Cof-subfamily"/>
    <property type="match status" value="1"/>
</dbReference>
<dbReference type="InterPro" id="IPR006379">
    <property type="entry name" value="HAD-SF_hydro_IIB"/>
</dbReference>
<dbReference type="Pfam" id="PF08282">
    <property type="entry name" value="Hydrolase_3"/>
    <property type="match status" value="1"/>
</dbReference>
<dbReference type="PANTHER" id="PTHR10000">
    <property type="entry name" value="PHOSPHOSERINE PHOSPHATASE"/>
    <property type="match status" value="1"/>
</dbReference>
<accession>A0A5S5BVC1</accession>
<dbReference type="SFLD" id="SFLDS00003">
    <property type="entry name" value="Haloacid_Dehalogenase"/>
    <property type="match status" value="1"/>
</dbReference>
<dbReference type="AlphaFoldDB" id="A0A5S5BVC1"/>
<dbReference type="GO" id="GO:0016791">
    <property type="term" value="F:phosphatase activity"/>
    <property type="evidence" value="ECO:0007669"/>
    <property type="project" value="TreeGrafter"/>
</dbReference>
<dbReference type="SFLD" id="SFLDG01140">
    <property type="entry name" value="C2.B:_Phosphomannomutase_and_P"/>
    <property type="match status" value="1"/>
</dbReference>
<name>A0A5S5BVC1_9BACL</name>
<organism evidence="1 2">
    <name type="scientific">Paenibacillus methanolicus</name>
    <dbReference type="NCBI Taxonomy" id="582686"/>
    <lineage>
        <taxon>Bacteria</taxon>
        <taxon>Bacillati</taxon>
        <taxon>Bacillota</taxon>
        <taxon>Bacilli</taxon>
        <taxon>Bacillales</taxon>
        <taxon>Paenibacillaceae</taxon>
        <taxon>Paenibacillus</taxon>
    </lineage>
</organism>
<proteinExistence type="predicted"/>
<keyword evidence="2" id="KW-1185">Reference proteome</keyword>
<dbReference type="GO" id="GO:0000287">
    <property type="term" value="F:magnesium ion binding"/>
    <property type="evidence" value="ECO:0007669"/>
    <property type="project" value="TreeGrafter"/>
</dbReference>
<gene>
    <name evidence="1" type="ORF">BCM02_11469</name>
</gene>
<dbReference type="PANTHER" id="PTHR10000:SF8">
    <property type="entry name" value="HAD SUPERFAMILY HYDROLASE-LIKE, TYPE 3"/>
    <property type="match status" value="1"/>
</dbReference>
<evidence type="ECO:0000313" key="2">
    <source>
        <dbReference type="Proteomes" id="UP000323257"/>
    </source>
</evidence>
<dbReference type="NCBIfam" id="TIGR01484">
    <property type="entry name" value="HAD-SF-IIB"/>
    <property type="match status" value="1"/>
</dbReference>
<sequence>MDMKGSIIALDLDGTLLGSDKRVSARNAAAVLACHRAGKRIVIATARPPRSVTELLPVELLGISSFVFYNGALIRDTQSGIEEHLPIEADVTAELLDYCGRHMAECHISMEVNDAWFANRDLDDPGFYHSKFKPTIRPLSELRLQAATKVLLTSFREADAIAQAFAERANVVLTDGGRLLQIMNKSVSKAAGLLRLCVHYGVPASEIVAFGDDMNDVDMLQMAGYGVAMGNAVPLLKSAARHVTGTNDEDGVAAVLERLA</sequence>
<evidence type="ECO:0000313" key="1">
    <source>
        <dbReference type="EMBL" id="TYP69553.1"/>
    </source>
</evidence>
<dbReference type="GO" id="GO:0005829">
    <property type="term" value="C:cytosol"/>
    <property type="evidence" value="ECO:0007669"/>
    <property type="project" value="TreeGrafter"/>
</dbReference>
<dbReference type="CDD" id="cd07516">
    <property type="entry name" value="HAD_Pase"/>
    <property type="match status" value="1"/>
</dbReference>
<keyword evidence="1" id="KW-0378">Hydrolase</keyword>
<reference evidence="1 2" key="1">
    <citation type="submission" date="2019-07" db="EMBL/GenBank/DDBJ databases">
        <title>Genomic Encyclopedia of Type Strains, Phase III (KMG-III): the genomes of soil and plant-associated and newly described type strains.</title>
        <authorList>
            <person name="Whitman W."/>
        </authorList>
    </citation>
    <scope>NUCLEOTIDE SEQUENCE [LARGE SCALE GENOMIC DNA]</scope>
    <source>
        <strain evidence="1 2">BL24</strain>
    </source>
</reference>
<dbReference type="Gene3D" id="3.40.50.1000">
    <property type="entry name" value="HAD superfamily/HAD-like"/>
    <property type="match status" value="1"/>
</dbReference>
<dbReference type="EMBL" id="VNHS01000014">
    <property type="protein sequence ID" value="TYP69553.1"/>
    <property type="molecule type" value="Genomic_DNA"/>
</dbReference>